<dbReference type="GO" id="GO:0000976">
    <property type="term" value="F:transcription cis-regulatory region binding"/>
    <property type="evidence" value="ECO:0000318"/>
    <property type="project" value="GO_Central"/>
</dbReference>
<feature type="domain" description="BHLH" evidence="7">
    <location>
        <begin position="75"/>
        <end position="124"/>
    </location>
</feature>
<dbReference type="OrthoDB" id="1885111at2759"/>
<evidence type="ECO:0000256" key="6">
    <source>
        <dbReference type="SAM" id="Coils"/>
    </source>
</evidence>
<protein>
    <submittedName>
        <fullName evidence="8">DNA binding protein, putative</fullName>
    </submittedName>
</protein>
<dbReference type="InterPro" id="IPR044658">
    <property type="entry name" value="bHLH92/bHLH041-like"/>
</dbReference>
<evidence type="ECO:0000313" key="9">
    <source>
        <dbReference type="Proteomes" id="UP000008311"/>
    </source>
</evidence>
<evidence type="ECO:0000256" key="1">
    <source>
        <dbReference type="ARBA" id="ARBA00004123"/>
    </source>
</evidence>
<keyword evidence="3" id="KW-0238">DNA-binding</keyword>
<dbReference type="AlphaFoldDB" id="B9RTE7"/>
<dbReference type="PANTHER" id="PTHR46665:SF6">
    <property type="entry name" value="TRANSCRIPTION FACTOR BHLH92"/>
    <property type="match status" value="1"/>
</dbReference>
<keyword evidence="2" id="KW-0805">Transcription regulation</keyword>
<dbReference type="GO" id="GO:0046983">
    <property type="term" value="F:protein dimerization activity"/>
    <property type="evidence" value="ECO:0007669"/>
    <property type="project" value="InterPro"/>
</dbReference>
<dbReference type="InterPro" id="IPR011598">
    <property type="entry name" value="bHLH_dom"/>
</dbReference>
<dbReference type="EMBL" id="EQ973814">
    <property type="protein sequence ID" value="EEF45179.1"/>
    <property type="molecule type" value="Genomic_DNA"/>
</dbReference>
<dbReference type="PROSITE" id="PS50888">
    <property type="entry name" value="BHLH"/>
    <property type="match status" value="1"/>
</dbReference>
<keyword evidence="5" id="KW-0539">Nucleus</keyword>
<sequence>MDHFFGEECLQIDAFWDVLGPVLDQSAFQPYTSIPRSEIAANRSNSTNMNKRMIEFMKRSFPVVTTETQKSDDSTRCYRRKMSERLRRETEKTGYLALYSVLPPGTKKDKNSIMQMASKRIQELKGSKEVLERRNYELEVKLEEMRIRNESTSAKIQFKVHYPGTSGMTYMVEVLKCLNSLGSKIRSIESSFSDQGIAAVMDIETQISEAEVRKEVQRTLEDLQWKLQFHFLEY</sequence>
<dbReference type="InterPro" id="IPR036638">
    <property type="entry name" value="HLH_DNA-bd_sf"/>
</dbReference>
<evidence type="ECO:0000259" key="7">
    <source>
        <dbReference type="PROSITE" id="PS50888"/>
    </source>
</evidence>
<dbReference type="STRING" id="3988.B9RTE7"/>
<dbReference type="SMART" id="SM00353">
    <property type="entry name" value="HLH"/>
    <property type="match status" value="1"/>
</dbReference>
<evidence type="ECO:0000256" key="3">
    <source>
        <dbReference type="ARBA" id="ARBA00023125"/>
    </source>
</evidence>
<feature type="coiled-coil region" evidence="6">
    <location>
        <begin position="114"/>
        <end position="148"/>
    </location>
</feature>
<dbReference type="InParanoid" id="B9RTE7"/>
<evidence type="ECO:0000256" key="2">
    <source>
        <dbReference type="ARBA" id="ARBA00023015"/>
    </source>
</evidence>
<dbReference type="GO" id="GO:0005634">
    <property type="term" value="C:nucleus"/>
    <property type="evidence" value="ECO:0000318"/>
    <property type="project" value="GO_Central"/>
</dbReference>
<dbReference type="SUPFAM" id="SSF47459">
    <property type="entry name" value="HLH, helix-loop-helix DNA-binding domain"/>
    <property type="match status" value="1"/>
</dbReference>
<name>B9RTE7_RICCO</name>
<dbReference type="Proteomes" id="UP000008311">
    <property type="component" value="Unassembled WGS sequence"/>
</dbReference>
<keyword evidence="6" id="KW-0175">Coiled coil</keyword>
<dbReference type="KEGG" id="rcu:8280172"/>
<gene>
    <name evidence="8" type="ORF">RCOM_0909000</name>
</gene>
<reference evidence="9" key="1">
    <citation type="journal article" date="2010" name="Nat. Biotechnol.">
        <title>Draft genome sequence of the oilseed species Ricinus communis.</title>
        <authorList>
            <person name="Chan A.P."/>
            <person name="Crabtree J."/>
            <person name="Zhao Q."/>
            <person name="Lorenzi H."/>
            <person name="Orvis J."/>
            <person name="Puiu D."/>
            <person name="Melake-Berhan A."/>
            <person name="Jones K.M."/>
            <person name="Redman J."/>
            <person name="Chen G."/>
            <person name="Cahoon E.B."/>
            <person name="Gedil M."/>
            <person name="Stanke M."/>
            <person name="Haas B.J."/>
            <person name="Wortman J.R."/>
            <person name="Fraser-Liggett C.M."/>
            <person name="Ravel J."/>
            <person name="Rabinowicz P.D."/>
        </authorList>
    </citation>
    <scope>NUCLEOTIDE SEQUENCE [LARGE SCALE GENOMIC DNA]</scope>
    <source>
        <strain evidence="9">cv. Hale</strain>
    </source>
</reference>
<evidence type="ECO:0000256" key="4">
    <source>
        <dbReference type="ARBA" id="ARBA00023163"/>
    </source>
</evidence>
<keyword evidence="9" id="KW-1185">Reference proteome</keyword>
<evidence type="ECO:0000256" key="5">
    <source>
        <dbReference type="ARBA" id="ARBA00023242"/>
    </source>
</evidence>
<dbReference type="eggNOG" id="ENOG502S1P8">
    <property type="taxonomic scope" value="Eukaryota"/>
</dbReference>
<accession>B9RTE7</accession>
<keyword evidence="4" id="KW-0804">Transcription</keyword>
<dbReference type="PANTHER" id="PTHR46665">
    <property type="entry name" value="TRANSCRIPTION FACTOR BHLH041-RELATED-RELATED"/>
    <property type="match status" value="1"/>
</dbReference>
<organism evidence="8 9">
    <name type="scientific">Ricinus communis</name>
    <name type="common">Castor bean</name>
    <dbReference type="NCBI Taxonomy" id="3988"/>
    <lineage>
        <taxon>Eukaryota</taxon>
        <taxon>Viridiplantae</taxon>
        <taxon>Streptophyta</taxon>
        <taxon>Embryophyta</taxon>
        <taxon>Tracheophyta</taxon>
        <taxon>Spermatophyta</taxon>
        <taxon>Magnoliopsida</taxon>
        <taxon>eudicotyledons</taxon>
        <taxon>Gunneridae</taxon>
        <taxon>Pentapetalae</taxon>
        <taxon>rosids</taxon>
        <taxon>fabids</taxon>
        <taxon>Malpighiales</taxon>
        <taxon>Euphorbiaceae</taxon>
        <taxon>Acalyphoideae</taxon>
        <taxon>Acalypheae</taxon>
        <taxon>Ricinus</taxon>
    </lineage>
</organism>
<comment type="subcellular location">
    <subcellularLocation>
        <location evidence="1">Nucleus</location>
    </subcellularLocation>
</comment>
<evidence type="ECO:0000313" key="8">
    <source>
        <dbReference type="EMBL" id="EEF45179.1"/>
    </source>
</evidence>
<dbReference type="Gene3D" id="4.10.280.10">
    <property type="entry name" value="Helix-loop-helix DNA-binding domain"/>
    <property type="match status" value="1"/>
</dbReference>
<dbReference type="FunCoup" id="B9RTE7">
    <property type="interactions" value="88"/>
</dbReference>
<dbReference type="CDD" id="cd11393">
    <property type="entry name" value="bHLH_AtbHLH_like"/>
    <property type="match status" value="1"/>
</dbReference>
<proteinExistence type="predicted"/>
<dbReference type="InterPro" id="IPR045239">
    <property type="entry name" value="bHLH95_bHLH"/>
</dbReference>